<keyword evidence="2 4" id="KW-0378">Hydrolase</keyword>
<dbReference type="PRINTS" id="PR00793">
    <property type="entry name" value="PROAMNOPTASE"/>
</dbReference>
<evidence type="ECO:0000313" key="4">
    <source>
        <dbReference type="EMBL" id="TXR55487.1"/>
    </source>
</evidence>
<dbReference type="GO" id="GO:0004177">
    <property type="term" value="F:aminopeptidase activity"/>
    <property type="evidence" value="ECO:0007669"/>
    <property type="project" value="UniProtKB-EC"/>
</dbReference>
<proteinExistence type="inferred from homology"/>
<dbReference type="Proteomes" id="UP000321234">
    <property type="component" value="Unassembled WGS sequence"/>
</dbReference>
<dbReference type="InterPro" id="IPR000073">
    <property type="entry name" value="AB_hydrolase_1"/>
</dbReference>
<dbReference type="Gene3D" id="3.40.50.1820">
    <property type="entry name" value="alpha/beta hydrolase"/>
    <property type="match status" value="1"/>
</dbReference>
<keyword evidence="5" id="KW-1185">Reference proteome</keyword>
<dbReference type="SUPFAM" id="SSF53474">
    <property type="entry name" value="alpha/beta-Hydrolases"/>
    <property type="match status" value="1"/>
</dbReference>
<evidence type="ECO:0000256" key="2">
    <source>
        <dbReference type="ARBA" id="ARBA00022801"/>
    </source>
</evidence>
<dbReference type="GO" id="GO:0006508">
    <property type="term" value="P:proteolysis"/>
    <property type="evidence" value="ECO:0007669"/>
    <property type="project" value="InterPro"/>
</dbReference>
<dbReference type="Pfam" id="PF00561">
    <property type="entry name" value="Abhydrolase_1"/>
    <property type="match status" value="1"/>
</dbReference>
<dbReference type="OrthoDB" id="9796770at2"/>
<dbReference type="AlphaFoldDB" id="A0A5C8ZCG3"/>
<dbReference type="PANTHER" id="PTHR43798">
    <property type="entry name" value="MONOACYLGLYCEROL LIPASE"/>
    <property type="match status" value="1"/>
</dbReference>
<sequence length="313" mass="33907">MVPPGRGRCQGGPVAAADAVERRVRMRDGVDLWTSSSWVTDEDDDGEGRPALVLVHGGPGLWDHLEPVAASVADLVSTHRYDQRGCGRSDPSDVQTIARAVADLEELRDAFGHERWTVFGHSFGAAIATRYAAAHPSRVSAVVWCAGTGPDWPSQRAEAKARMADRLTAAEWGEHRRLGELGQRGRTWEQEVRWRTLQWLPDHPAPATAATVAAVEAFATTPLPVNEHANHSMAVEEFGRDPAEALDELAGIDVPVLIIRGAEDPRPAIGTLTVAEALPHAELVVIDGAGHLPWEDRPAEYASALRRFVQAHA</sequence>
<evidence type="ECO:0000256" key="1">
    <source>
        <dbReference type="ARBA" id="ARBA00010088"/>
    </source>
</evidence>
<gene>
    <name evidence="4" type="ORF">FMM08_14335</name>
</gene>
<feature type="domain" description="AB hydrolase-1" evidence="3">
    <location>
        <begin position="50"/>
        <end position="297"/>
    </location>
</feature>
<name>A0A5C8ZCG3_9ACTN</name>
<evidence type="ECO:0000313" key="5">
    <source>
        <dbReference type="Proteomes" id="UP000321234"/>
    </source>
</evidence>
<evidence type="ECO:0000259" key="3">
    <source>
        <dbReference type="Pfam" id="PF00561"/>
    </source>
</evidence>
<dbReference type="EMBL" id="VKAC01000008">
    <property type="protein sequence ID" value="TXR55487.1"/>
    <property type="molecule type" value="Genomic_DNA"/>
</dbReference>
<comment type="caution">
    <text evidence="4">The sequence shown here is derived from an EMBL/GenBank/DDBJ whole genome shotgun (WGS) entry which is preliminary data.</text>
</comment>
<dbReference type="GO" id="GO:0016020">
    <property type="term" value="C:membrane"/>
    <property type="evidence" value="ECO:0007669"/>
    <property type="project" value="TreeGrafter"/>
</dbReference>
<accession>A0A5C8ZCG3</accession>
<dbReference type="PANTHER" id="PTHR43798:SF33">
    <property type="entry name" value="HYDROLASE, PUTATIVE (AFU_ORTHOLOGUE AFUA_2G14860)-RELATED"/>
    <property type="match status" value="1"/>
</dbReference>
<dbReference type="InterPro" id="IPR050266">
    <property type="entry name" value="AB_hydrolase_sf"/>
</dbReference>
<dbReference type="InterPro" id="IPR002410">
    <property type="entry name" value="Peptidase_S33"/>
</dbReference>
<comment type="similarity">
    <text evidence="1">Belongs to the peptidase S33 family.</text>
</comment>
<organism evidence="4 5">
    <name type="scientific">Quadrisphaera setariae</name>
    <dbReference type="NCBI Taxonomy" id="2593304"/>
    <lineage>
        <taxon>Bacteria</taxon>
        <taxon>Bacillati</taxon>
        <taxon>Actinomycetota</taxon>
        <taxon>Actinomycetes</taxon>
        <taxon>Kineosporiales</taxon>
        <taxon>Kineosporiaceae</taxon>
        <taxon>Quadrisphaera</taxon>
    </lineage>
</organism>
<reference evidence="4 5" key="1">
    <citation type="submission" date="2019-07" db="EMBL/GenBank/DDBJ databases">
        <title>Quadrisphaera sp. strain DD2A genome sequencing and assembly.</title>
        <authorList>
            <person name="Kim I."/>
        </authorList>
    </citation>
    <scope>NUCLEOTIDE SEQUENCE [LARGE SCALE GENOMIC DNA]</scope>
    <source>
        <strain evidence="4 5">DD2A</strain>
    </source>
</reference>
<protein>
    <submittedName>
        <fullName evidence="4">Alpha/beta hydrolase</fullName>
    </submittedName>
</protein>
<dbReference type="InterPro" id="IPR029058">
    <property type="entry name" value="AB_hydrolase_fold"/>
</dbReference>